<sequence>SILRASMRIGSMSRTEVVIQRGKLAVIVVNGGSSSIIPIQVSAVPFDMDGVLFNIEEPLRSYSGDLVSFMGTGRLIVADTNNSLIRYLDLNMEQAELQTSELKGVEPPASKSESLKRLRNQSSADKRQLKLMVVHPVRATCVSKYHYLKSTISQRLAIVSKMRSAYINHLSEIPFQLRSFRLYWSSPSEITLAYLVKPKSSPNNLQLPVAS</sequence>
<feature type="non-terminal residue" evidence="1">
    <location>
        <position position="1"/>
    </location>
</feature>
<gene>
    <name evidence="1" type="ORF">D5086_009717</name>
</gene>
<evidence type="ECO:0000313" key="2">
    <source>
        <dbReference type="Proteomes" id="UP000309997"/>
    </source>
</evidence>
<accession>A0ACC4C7C3</accession>
<protein>
    <submittedName>
        <fullName evidence="1">Uncharacterized protein</fullName>
    </submittedName>
</protein>
<dbReference type="EMBL" id="RCHU02000005">
    <property type="protein sequence ID" value="KAL3591077.1"/>
    <property type="molecule type" value="Genomic_DNA"/>
</dbReference>
<dbReference type="Proteomes" id="UP000309997">
    <property type="component" value="Unassembled WGS sequence"/>
</dbReference>
<comment type="caution">
    <text evidence="1">The sequence shown here is derived from an EMBL/GenBank/DDBJ whole genome shotgun (WGS) entry which is preliminary data.</text>
</comment>
<reference evidence="1 2" key="1">
    <citation type="journal article" date="2024" name="Plant Biotechnol. J.">
        <title>Genome and CRISPR/Cas9 system of a widespread forest tree (Populus alba) in the world.</title>
        <authorList>
            <person name="Liu Y.J."/>
            <person name="Jiang P.F."/>
            <person name="Han X.M."/>
            <person name="Li X.Y."/>
            <person name="Wang H.M."/>
            <person name="Wang Y.J."/>
            <person name="Wang X.X."/>
            <person name="Zeng Q.Y."/>
        </authorList>
    </citation>
    <scope>NUCLEOTIDE SEQUENCE [LARGE SCALE GENOMIC DNA]</scope>
    <source>
        <strain evidence="2">cv. PAL-ZL1</strain>
    </source>
</reference>
<organism evidence="1 2">
    <name type="scientific">Populus alba</name>
    <name type="common">White poplar</name>
    <dbReference type="NCBI Taxonomy" id="43335"/>
    <lineage>
        <taxon>Eukaryota</taxon>
        <taxon>Viridiplantae</taxon>
        <taxon>Streptophyta</taxon>
        <taxon>Embryophyta</taxon>
        <taxon>Tracheophyta</taxon>
        <taxon>Spermatophyta</taxon>
        <taxon>Magnoliopsida</taxon>
        <taxon>eudicotyledons</taxon>
        <taxon>Gunneridae</taxon>
        <taxon>Pentapetalae</taxon>
        <taxon>rosids</taxon>
        <taxon>fabids</taxon>
        <taxon>Malpighiales</taxon>
        <taxon>Salicaceae</taxon>
        <taxon>Saliceae</taxon>
        <taxon>Populus</taxon>
    </lineage>
</organism>
<keyword evidence="2" id="KW-1185">Reference proteome</keyword>
<proteinExistence type="predicted"/>
<name>A0ACC4C7C3_POPAL</name>
<evidence type="ECO:0000313" key="1">
    <source>
        <dbReference type="EMBL" id="KAL3591077.1"/>
    </source>
</evidence>